<dbReference type="Gene3D" id="3.30.1490.300">
    <property type="match status" value="1"/>
</dbReference>
<dbReference type="SMART" id="SM00842">
    <property type="entry name" value="FtsA"/>
    <property type="match status" value="1"/>
</dbReference>
<dbReference type="SUPFAM" id="SSF53067">
    <property type="entry name" value="Actin-like ATPase domain"/>
    <property type="match status" value="2"/>
</dbReference>
<dbReference type="InterPro" id="IPR043129">
    <property type="entry name" value="ATPase_NBD"/>
</dbReference>
<protein>
    <submittedName>
        <fullName evidence="2">Type IV pilus assembly protein PilM</fullName>
    </submittedName>
</protein>
<dbReference type="NCBIfam" id="TIGR01175">
    <property type="entry name" value="pilM"/>
    <property type="match status" value="1"/>
</dbReference>
<dbReference type="InterPro" id="IPR005883">
    <property type="entry name" value="PilM"/>
</dbReference>
<dbReference type="CDD" id="cd24049">
    <property type="entry name" value="ASKHA_NBD_PilM"/>
    <property type="match status" value="1"/>
</dbReference>
<dbReference type="AlphaFoldDB" id="A0A2R5F6N6"/>
<feature type="domain" description="SHS2" evidence="1">
    <location>
        <begin position="35"/>
        <end position="205"/>
    </location>
</feature>
<name>A0A2R5F6N6_9PROT</name>
<dbReference type="PANTHER" id="PTHR32432:SF3">
    <property type="entry name" value="ETHANOLAMINE UTILIZATION PROTEIN EUTJ"/>
    <property type="match status" value="1"/>
</dbReference>
<keyword evidence="3" id="KW-1185">Reference proteome</keyword>
<evidence type="ECO:0000259" key="1">
    <source>
        <dbReference type="SMART" id="SM00842"/>
    </source>
</evidence>
<dbReference type="GO" id="GO:0051301">
    <property type="term" value="P:cell division"/>
    <property type="evidence" value="ECO:0007669"/>
    <property type="project" value="InterPro"/>
</dbReference>
<dbReference type="InterPro" id="IPR050696">
    <property type="entry name" value="FtsA/MreB"/>
</dbReference>
<dbReference type="PIRSF" id="PIRSF019169">
    <property type="entry name" value="PilM"/>
    <property type="match status" value="1"/>
</dbReference>
<dbReference type="InterPro" id="IPR003494">
    <property type="entry name" value="SHS2_FtsA"/>
</dbReference>
<organism evidence="2 3">
    <name type="scientific">Novimethylophilus kurashikiensis</name>
    <dbReference type="NCBI Taxonomy" id="1825523"/>
    <lineage>
        <taxon>Bacteria</taxon>
        <taxon>Pseudomonadati</taxon>
        <taxon>Pseudomonadota</taxon>
        <taxon>Betaproteobacteria</taxon>
        <taxon>Nitrosomonadales</taxon>
        <taxon>Methylophilaceae</taxon>
        <taxon>Novimethylophilus</taxon>
    </lineage>
</organism>
<gene>
    <name evidence="2" type="primary">pilM</name>
    <name evidence="2" type="ORF">NMK_1472</name>
</gene>
<dbReference type="PANTHER" id="PTHR32432">
    <property type="entry name" value="CELL DIVISION PROTEIN FTSA-RELATED"/>
    <property type="match status" value="1"/>
</dbReference>
<sequence length="378" mass="41079">MLLGFNVNYVLSVQLGDIKGELVLFDFFKERTPPLIGVDISSTTVKMVELSGDGKSSIHLESYSIAPLPRDAVVDGNIASLENVGESVRRAWKLLNTREKNAAMALPAAAVISKKVNMQAGLSETEMELQVEAEANQYIPFSLDEVNIDFQQLDPLPNSPETVEVLIAASKKERIEDRVAVAEDAGLKVVIMDVETYATEAAYSLAANQIPNAGREQTVMIVDVGAQMMHINVLHDNQSVYTREQPFGGSQLTQEIVRRYGLSAEEAEIAKRKGGLPENYESEVLEPFVQSMAMEIARAAQLFTNSTQFGIDHILLAGGCAAIPGAIEAVSARTRVNTIAANPFVNMTIAKHIDKNQLATDAPALMIACGLAMRRFEA</sequence>
<accession>A0A2R5F6N6</accession>
<dbReference type="Gene3D" id="3.30.420.40">
    <property type="match status" value="2"/>
</dbReference>
<evidence type="ECO:0000313" key="3">
    <source>
        <dbReference type="Proteomes" id="UP000245081"/>
    </source>
</evidence>
<dbReference type="EMBL" id="BDOQ01000004">
    <property type="protein sequence ID" value="GBG13920.1"/>
    <property type="molecule type" value="Genomic_DNA"/>
</dbReference>
<proteinExistence type="predicted"/>
<evidence type="ECO:0000313" key="2">
    <source>
        <dbReference type="EMBL" id="GBG13920.1"/>
    </source>
</evidence>
<reference evidence="2 3" key="1">
    <citation type="journal article" date="2018" name="Environ. Microbiol.">
        <title>Isolation and genomic characterization of Novimethylophilus kurashikiensis gen. nov. sp. nov., a new lanthanide-dependent methylotrophic species of Methylophilaceae.</title>
        <authorList>
            <person name="Lv H."/>
            <person name="Sahin N."/>
            <person name="Tani A."/>
        </authorList>
    </citation>
    <scope>NUCLEOTIDE SEQUENCE [LARGE SCALE GENOMIC DNA]</scope>
    <source>
        <strain evidence="2 3">La2-4</strain>
    </source>
</reference>
<dbReference type="Pfam" id="PF11104">
    <property type="entry name" value="PilM_2"/>
    <property type="match status" value="1"/>
</dbReference>
<comment type="caution">
    <text evidence="2">The sequence shown here is derived from an EMBL/GenBank/DDBJ whole genome shotgun (WGS) entry which is preliminary data.</text>
</comment>
<dbReference type="Proteomes" id="UP000245081">
    <property type="component" value="Unassembled WGS sequence"/>
</dbReference>